<gene>
    <name evidence="1" type="ORF">S06H3_49741</name>
</gene>
<proteinExistence type="predicted"/>
<evidence type="ECO:0000313" key="1">
    <source>
        <dbReference type="EMBL" id="GAI37579.1"/>
    </source>
</evidence>
<dbReference type="AlphaFoldDB" id="X1Q2X2"/>
<reference evidence="1" key="1">
    <citation type="journal article" date="2014" name="Front. Microbiol.">
        <title>High frequency of phylogenetically diverse reductive dehalogenase-homologous genes in deep subseafloor sedimentary metagenomes.</title>
        <authorList>
            <person name="Kawai M."/>
            <person name="Futagami T."/>
            <person name="Toyoda A."/>
            <person name="Takaki Y."/>
            <person name="Nishi S."/>
            <person name="Hori S."/>
            <person name="Arai W."/>
            <person name="Tsubouchi T."/>
            <person name="Morono Y."/>
            <person name="Uchiyama I."/>
            <person name="Ito T."/>
            <person name="Fujiyama A."/>
            <person name="Inagaki F."/>
            <person name="Takami H."/>
        </authorList>
    </citation>
    <scope>NUCLEOTIDE SEQUENCE</scope>
    <source>
        <strain evidence="1">Expedition CK06-06</strain>
    </source>
</reference>
<sequence length="50" mass="5578">MSLTPAFDNKLPDCYGSDVLRAVVPEGPTPKTDNWKMGTRLPEKFCFSCN</sequence>
<accession>X1Q2X2</accession>
<protein>
    <submittedName>
        <fullName evidence="1">Uncharacterized protein</fullName>
    </submittedName>
</protein>
<organism evidence="1">
    <name type="scientific">marine sediment metagenome</name>
    <dbReference type="NCBI Taxonomy" id="412755"/>
    <lineage>
        <taxon>unclassified sequences</taxon>
        <taxon>metagenomes</taxon>
        <taxon>ecological metagenomes</taxon>
    </lineage>
</organism>
<name>X1Q2X2_9ZZZZ</name>
<comment type="caution">
    <text evidence="1">The sequence shown here is derived from an EMBL/GenBank/DDBJ whole genome shotgun (WGS) entry which is preliminary data.</text>
</comment>
<dbReference type="EMBL" id="BARV01031431">
    <property type="protein sequence ID" value="GAI37579.1"/>
    <property type="molecule type" value="Genomic_DNA"/>
</dbReference>